<keyword evidence="10" id="KW-1185">Reference proteome</keyword>
<dbReference type="InterPro" id="IPR038726">
    <property type="entry name" value="PDDEXK_AddAB-type"/>
</dbReference>
<reference evidence="9 10" key="1">
    <citation type="submission" date="2020-09" db="EMBL/GenBank/DDBJ databases">
        <title>Paenibacillus sp. CAU 1523 isolated from sand of Haeundae Beach.</title>
        <authorList>
            <person name="Kim W."/>
        </authorList>
    </citation>
    <scope>NUCLEOTIDE SEQUENCE [LARGE SCALE GENOMIC DNA]</scope>
    <source>
        <strain evidence="9 10">CAU 1523</strain>
    </source>
</reference>
<dbReference type="InterPro" id="IPR011604">
    <property type="entry name" value="PDDEXK-like_dom_sf"/>
</dbReference>
<keyword evidence="4" id="KW-0347">Helicase</keyword>
<comment type="caution">
    <text evidence="9">The sequence shown here is derived from an EMBL/GenBank/DDBJ whole genome shotgun (WGS) entry which is preliminary data.</text>
</comment>
<keyword evidence="1" id="KW-0547">Nucleotide-binding</keyword>
<dbReference type="Gene3D" id="3.90.320.10">
    <property type="match status" value="1"/>
</dbReference>
<evidence type="ECO:0000256" key="4">
    <source>
        <dbReference type="ARBA" id="ARBA00022806"/>
    </source>
</evidence>
<dbReference type="RefSeq" id="WP_192026187.1">
    <property type="nucleotide sequence ID" value="NZ_JACYTN010000016.1"/>
</dbReference>
<evidence type="ECO:0000313" key="9">
    <source>
        <dbReference type="EMBL" id="MBD8499859.1"/>
    </source>
</evidence>
<evidence type="ECO:0000256" key="6">
    <source>
        <dbReference type="ARBA" id="ARBA00023125"/>
    </source>
</evidence>
<dbReference type="Pfam" id="PF12705">
    <property type="entry name" value="PDDEXK_1"/>
    <property type="match status" value="1"/>
</dbReference>
<evidence type="ECO:0000256" key="1">
    <source>
        <dbReference type="ARBA" id="ARBA00022741"/>
    </source>
</evidence>
<feature type="domain" description="PD-(D/E)XK endonuclease-like" evidence="8">
    <location>
        <begin position="10"/>
        <end position="303"/>
    </location>
</feature>
<evidence type="ECO:0000259" key="8">
    <source>
        <dbReference type="Pfam" id="PF12705"/>
    </source>
</evidence>
<evidence type="ECO:0000256" key="7">
    <source>
        <dbReference type="ARBA" id="ARBA00023204"/>
    </source>
</evidence>
<protein>
    <submittedName>
        <fullName evidence="9">PD-(D/E)XK nuclease family protein</fullName>
    </submittedName>
</protein>
<evidence type="ECO:0000313" key="10">
    <source>
        <dbReference type="Proteomes" id="UP000634529"/>
    </source>
</evidence>
<name>A0ABR9B0K4_9BACL</name>
<proteinExistence type="predicted"/>
<keyword evidence="6" id="KW-0238">DNA-binding</keyword>
<evidence type="ECO:0000256" key="2">
    <source>
        <dbReference type="ARBA" id="ARBA00022763"/>
    </source>
</evidence>
<keyword evidence="7" id="KW-0234">DNA repair</keyword>
<organism evidence="9 10">
    <name type="scientific">Paenibacillus arenosi</name>
    <dbReference type="NCBI Taxonomy" id="2774142"/>
    <lineage>
        <taxon>Bacteria</taxon>
        <taxon>Bacillati</taxon>
        <taxon>Bacillota</taxon>
        <taxon>Bacilli</taxon>
        <taxon>Bacillales</taxon>
        <taxon>Paenibacillaceae</taxon>
        <taxon>Paenibacillus</taxon>
    </lineage>
</organism>
<accession>A0ABR9B0K4</accession>
<evidence type="ECO:0000256" key="3">
    <source>
        <dbReference type="ARBA" id="ARBA00022801"/>
    </source>
</evidence>
<dbReference type="EMBL" id="JACYTN010000016">
    <property type="protein sequence ID" value="MBD8499859.1"/>
    <property type="molecule type" value="Genomic_DNA"/>
</dbReference>
<dbReference type="Proteomes" id="UP000634529">
    <property type="component" value="Unassembled WGS sequence"/>
</dbReference>
<keyword evidence="2" id="KW-0227">DNA damage</keyword>
<evidence type="ECO:0000256" key="5">
    <source>
        <dbReference type="ARBA" id="ARBA00022840"/>
    </source>
</evidence>
<gene>
    <name evidence="9" type="ORF">IFO66_16315</name>
</gene>
<sequence>MPPRPYPEWSWSPSRHNLFQECRRKYYYHYYAAHNGWLAESSVLARNAYRLKQMTNLYLVFGDAVHKMAEETIKQYHHYGKAIEADELVRRIRKLLNQAYLDSRDVETWRLHPKSRLMLEEVYYLGSLPDRQVEQIRSRLPILVDRLLTSESMQMFMHGDGCHLVEMEKLNTIQLQGTKVYVKLDCMFRKQDRYMIVDWKTGQEDERNDTQLRLYGWYVHENYGIPYERIDIRTEYLLSGRCQIDQVDEPEMEALVAYTESSISKMRSYLLNPELNEPKPLEAFEVTDDERRCRRCAFREICEGAKSQPSEDG</sequence>
<keyword evidence="5" id="KW-0067">ATP-binding</keyword>
<keyword evidence="3" id="KW-0378">Hydrolase</keyword>